<evidence type="ECO:0000256" key="2">
    <source>
        <dbReference type="ARBA" id="ARBA00022448"/>
    </source>
</evidence>
<dbReference type="RefSeq" id="WP_131839783.1">
    <property type="nucleotide sequence ID" value="NZ_SLWB01000011.1"/>
</dbReference>
<comment type="subcellular location">
    <subcellularLocation>
        <location evidence="1">Cell outer membrane</location>
        <topology evidence="1">Multi-pass membrane protein</topology>
    </subcellularLocation>
</comment>
<keyword evidence="7 10" id="KW-0472">Membrane</keyword>
<dbReference type="InterPro" id="IPR039426">
    <property type="entry name" value="TonB-dep_rcpt-like"/>
</dbReference>
<evidence type="ECO:0000256" key="12">
    <source>
        <dbReference type="SAM" id="SignalP"/>
    </source>
</evidence>
<evidence type="ECO:0000259" key="14">
    <source>
        <dbReference type="Pfam" id="PF07715"/>
    </source>
</evidence>
<evidence type="ECO:0000256" key="10">
    <source>
        <dbReference type="RuleBase" id="RU003357"/>
    </source>
</evidence>
<dbReference type="Gene3D" id="2.170.130.10">
    <property type="entry name" value="TonB-dependent receptor, plug domain"/>
    <property type="match status" value="1"/>
</dbReference>
<organism evidence="15 16">
    <name type="scientific">Acetobacteroides hydrogenigenes</name>
    <dbReference type="NCBI Taxonomy" id="979970"/>
    <lineage>
        <taxon>Bacteria</taxon>
        <taxon>Pseudomonadati</taxon>
        <taxon>Bacteroidota</taxon>
        <taxon>Bacteroidia</taxon>
        <taxon>Bacteroidales</taxon>
        <taxon>Rikenellaceae</taxon>
        <taxon>Acetobacteroides</taxon>
    </lineage>
</organism>
<dbReference type="EMBL" id="SLWB01000011">
    <property type="protein sequence ID" value="TCN65403.1"/>
    <property type="molecule type" value="Genomic_DNA"/>
</dbReference>
<dbReference type="SUPFAM" id="SSF56935">
    <property type="entry name" value="Porins"/>
    <property type="match status" value="1"/>
</dbReference>
<evidence type="ECO:0000256" key="3">
    <source>
        <dbReference type="ARBA" id="ARBA00022452"/>
    </source>
</evidence>
<evidence type="ECO:0000256" key="8">
    <source>
        <dbReference type="ARBA" id="ARBA00023170"/>
    </source>
</evidence>
<evidence type="ECO:0000313" key="16">
    <source>
        <dbReference type="Proteomes" id="UP000294830"/>
    </source>
</evidence>
<keyword evidence="9" id="KW-0998">Cell outer membrane</keyword>
<comment type="caution">
    <text evidence="15">The sequence shown here is derived from an EMBL/GenBank/DDBJ whole genome shotgun (WGS) entry which is preliminary data.</text>
</comment>
<keyword evidence="5 12" id="KW-0732">Signal</keyword>
<evidence type="ECO:0000256" key="5">
    <source>
        <dbReference type="ARBA" id="ARBA00022729"/>
    </source>
</evidence>
<evidence type="ECO:0000256" key="4">
    <source>
        <dbReference type="ARBA" id="ARBA00022692"/>
    </source>
</evidence>
<dbReference type="OrthoDB" id="1109239at2"/>
<evidence type="ECO:0000313" key="15">
    <source>
        <dbReference type="EMBL" id="TCN65403.1"/>
    </source>
</evidence>
<feature type="domain" description="TonB-dependent receptor-like beta-barrel" evidence="13">
    <location>
        <begin position="450"/>
        <end position="739"/>
    </location>
</feature>
<keyword evidence="16" id="KW-1185">Reference proteome</keyword>
<evidence type="ECO:0000256" key="9">
    <source>
        <dbReference type="ARBA" id="ARBA00023237"/>
    </source>
</evidence>
<dbReference type="Gene3D" id="2.40.170.20">
    <property type="entry name" value="TonB-dependent receptor, beta-barrel domain"/>
    <property type="match status" value="1"/>
</dbReference>
<reference evidence="15 16" key="1">
    <citation type="submission" date="2019-03" db="EMBL/GenBank/DDBJ databases">
        <title>Genomic Encyclopedia of Archaeal and Bacterial Type Strains, Phase II (KMG-II): from individual species to whole genera.</title>
        <authorList>
            <person name="Goeker M."/>
        </authorList>
    </citation>
    <scope>NUCLEOTIDE SEQUENCE [LARGE SCALE GENOMIC DNA]</scope>
    <source>
        <strain evidence="15 16">RL-C</strain>
    </source>
</reference>
<feature type="region of interest" description="Disordered" evidence="11">
    <location>
        <begin position="368"/>
        <end position="422"/>
    </location>
</feature>
<dbReference type="PANTHER" id="PTHR30069">
    <property type="entry name" value="TONB-DEPENDENT OUTER MEMBRANE RECEPTOR"/>
    <property type="match status" value="1"/>
</dbReference>
<comment type="similarity">
    <text evidence="10">Belongs to the TonB-dependent receptor family.</text>
</comment>
<feature type="chain" id="PRO_5020776679" evidence="12">
    <location>
        <begin position="22"/>
        <end position="819"/>
    </location>
</feature>
<sequence length="819" mass="91258">MKIKLFITTIALCTLAQFAFSQGSVKGKIKGISTSKKEEPLAFANVYWIGTSVGTVSDANGAFSINHPKGATKLVARTIGFKADTLSIKPGSAEVEFVLVAENVKLEEVVVSGRQRGSTLLALTPLKTEVITASGLCKMACCNLAESFENTASVSVGFSDAVSGARQIKMLGLAGTYTQMLDENRPIMRGIASPYGLTYTPGQWLESIQVSKGPGSVLNGYEAITGQINVEHRKPTAKEPLFVNLFADTDQRTEANVASSLQINERLSTVTLVHASTDPMKKDHNKDGFMDMPTAKQVNVASRWLYMAPSEAQLRAGIKVLAEERNGGQMNNASVANNYGLGLYRSKINNKQFNAYVKFGMPVGEHHDHEAHKESADGHSDCSEECTGDHPHEKEHSECGEECSEDHSKGDDHSECGEECTEDHGEEEHEECHEVEKSLALVADYTYHEQNSFFGIKNYNADMHSVFTNLLFQGGFNESNRYELGASFRFDRYNELLIDRFIQNNATKMEQYINLDRTERTAGVFGEYTLSKEEKMTFIVGARADHNSLYGWLFTPRANFKWDITDKLTFRASGGRGYRSPNPISDNMGILATGRQIAIDNNLKIEDAWTYGASIVRYFKLFNDERASISLDAFRTQFSNQLIVDQEYNKALVSIYNLDGQSYTNSIQVDLNFIPVERLSVFATYRYTDAKVDLKNQGLVKKPMVDKFKALLNLQYATKMNKWTFDATAQLNGQTLLPNLSGDLTQKKDYSEVYPMFFGQVTRKFKKVDVYVGCENIGNYRQKNPILSADSPFSTSFNSSVVWGPLMGRKVYGGLRFTL</sequence>
<evidence type="ECO:0000256" key="6">
    <source>
        <dbReference type="ARBA" id="ARBA00023077"/>
    </source>
</evidence>
<evidence type="ECO:0000256" key="1">
    <source>
        <dbReference type="ARBA" id="ARBA00004571"/>
    </source>
</evidence>
<evidence type="ECO:0000256" key="7">
    <source>
        <dbReference type="ARBA" id="ARBA00023136"/>
    </source>
</evidence>
<name>A0A4R2EAS3_9BACT</name>
<dbReference type="AlphaFoldDB" id="A0A4R2EAS3"/>
<evidence type="ECO:0000259" key="13">
    <source>
        <dbReference type="Pfam" id="PF00593"/>
    </source>
</evidence>
<dbReference type="GO" id="GO:0015344">
    <property type="term" value="F:siderophore uptake transmembrane transporter activity"/>
    <property type="evidence" value="ECO:0007669"/>
    <property type="project" value="TreeGrafter"/>
</dbReference>
<dbReference type="InterPro" id="IPR036942">
    <property type="entry name" value="Beta-barrel_TonB_sf"/>
</dbReference>
<proteinExistence type="inferred from homology"/>
<dbReference type="PANTHER" id="PTHR30069:SF29">
    <property type="entry name" value="HEMOGLOBIN AND HEMOGLOBIN-HAPTOGLOBIN-BINDING PROTEIN 1-RELATED"/>
    <property type="match status" value="1"/>
</dbReference>
<accession>A0A4R2EAS3</accession>
<feature type="signal peptide" evidence="12">
    <location>
        <begin position="1"/>
        <end position="21"/>
    </location>
</feature>
<dbReference type="Proteomes" id="UP000294830">
    <property type="component" value="Unassembled WGS sequence"/>
</dbReference>
<dbReference type="InterPro" id="IPR037066">
    <property type="entry name" value="Plug_dom_sf"/>
</dbReference>
<dbReference type="SUPFAM" id="SSF49464">
    <property type="entry name" value="Carboxypeptidase regulatory domain-like"/>
    <property type="match status" value="1"/>
</dbReference>
<keyword evidence="8 15" id="KW-0675">Receptor</keyword>
<gene>
    <name evidence="15" type="ORF">CLV25_11183</name>
</gene>
<keyword evidence="4" id="KW-0812">Transmembrane</keyword>
<dbReference type="Pfam" id="PF13715">
    <property type="entry name" value="CarbopepD_reg_2"/>
    <property type="match status" value="1"/>
</dbReference>
<evidence type="ECO:0000256" key="11">
    <source>
        <dbReference type="SAM" id="MobiDB-lite"/>
    </source>
</evidence>
<keyword evidence="3" id="KW-1134">Transmembrane beta strand</keyword>
<feature type="domain" description="TonB-dependent receptor plug" evidence="14">
    <location>
        <begin position="124"/>
        <end position="226"/>
    </location>
</feature>
<dbReference type="GO" id="GO:0009279">
    <property type="term" value="C:cell outer membrane"/>
    <property type="evidence" value="ECO:0007669"/>
    <property type="project" value="UniProtKB-SubCell"/>
</dbReference>
<dbReference type="Pfam" id="PF00593">
    <property type="entry name" value="TonB_dep_Rec_b-barrel"/>
    <property type="match status" value="1"/>
</dbReference>
<keyword evidence="6 10" id="KW-0798">TonB box</keyword>
<dbReference type="InterPro" id="IPR000531">
    <property type="entry name" value="Beta-barrel_TonB"/>
</dbReference>
<dbReference type="InterPro" id="IPR008969">
    <property type="entry name" value="CarboxyPept-like_regulatory"/>
</dbReference>
<keyword evidence="2" id="KW-0813">Transport</keyword>
<dbReference type="InterPro" id="IPR012910">
    <property type="entry name" value="Plug_dom"/>
</dbReference>
<dbReference type="Pfam" id="PF07715">
    <property type="entry name" value="Plug"/>
    <property type="match status" value="1"/>
</dbReference>
<dbReference type="GO" id="GO:0044718">
    <property type="term" value="P:siderophore transmembrane transport"/>
    <property type="evidence" value="ECO:0007669"/>
    <property type="project" value="TreeGrafter"/>
</dbReference>
<protein>
    <submittedName>
        <fullName evidence="15">Outer membrane receptor protein involved in Fe transport</fullName>
    </submittedName>
</protein>